<dbReference type="GO" id="GO:0000978">
    <property type="term" value="F:RNA polymerase II cis-regulatory region sequence-specific DNA binding"/>
    <property type="evidence" value="ECO:0007669"/>
    <property type="project" value="TreeGrafter"/>
</dbReference>
<dbReference type="PANTHER" id="PTHR10270:SF317">
    <property type="entry name" value="TRANSCRIPTION FACTOR SOX-15-RELATED"/>
    <property type="match status" value="1"/>
</dbReference>
<proteinExistence type="predicted"/>
<sequence>MMVSAPSSSFHDYLSVSDPCLTKMEAITPILQTNDEYLGDVYENNNNNSNRNNRNSVIKRPMNAFLLWARGERKRVSSDGYGVSQTSLSKLLGETWRHMSVEEKQPFLDMAETLKRQHHIDHPDYKFKPKQRSSTATKPAGSTTTTTTITKKNQLLTPQQQYSSVSPSPVSCTSSASLSPVSNAAPHPIQSNVLAMCQAIIPSSAPQNSNDWFYQLTGQPQSVIVAPVPRAQTSPLSSRRPVRIQIINKHDDIVLPPSTLLPMTPPPPASSSSLIMDESTPTLVDYLVNSCNIFNMPTNNNQQVLAPAIDDATGKQSEICSRSSSFHLEYETLNDSSVNHLTDLDQHYDSNGWIDTPLSSFGTNSTDIVPSSPYSSYDFLCL</sequence>
<dbReference type="PROSITE" id="PS50118">
    <property type="entry name" value="HMG_BOX_2"/>
    <property type="match status" value="1"/>
</dbReference>
<dbReference type="CDD" id="cd22004">
    <property type="entry name" value="HMG-box_SOX"/>
    <property type="match status" value="1"/>
</dbReference>
<dbReference type="InterPro" id="IPR009071">
    <property type="entry name" value="HMG_box_dom"/>
</dbReference>
<dbReference type="Proteomes" id="UP000663852">
    <property type="component" value="Unassembled WGS sequence"/>
</dbReference>
<keyword evidence="7" id="KW-1185">Reference proteome</keyword>
<gene>
    <name evidence="5" type="ORF">EDS130_LOCUS4599</name>
    <name evidence="6" type="ORF">XAT740_LOCUS10975</name>
</gene>
<feature type="compositionally biased region" description="Low complexity" evidence="3">
    <location>
        <begin position="133"/>
        <end position="152"/>
    </location>
</feature>
<dbReference type="GO" id="GO:0001228">
    <property type="term" value="F:DNA-binding transcription activator activity, RNA polymerase II-specific"/>
    <property type="evidence" value="ECO:0007669"/>
    <property type="project" value="TreeGrafter"/>
</dbReference>
<organism evidence="5 8">
    <name type="scientific">Adineta ricciae</name>
    <name type="common">Rotifer</name>
    <dbReference type="NCBI Taxonomy" id="249248"/>
    <lineage>
        <taxon>Eukaryota</taxon>
        <taxon>Metazoa</taxon>
        <taxon>Spiralia</taxon>
        <taxon>Gnathifera</taxon>
        <taxon>Rotifera</taxon>
        <taxon>Eurotatoria</taxon>
        <taxon>Bdelloidea</taxon>
        <taxon>Adinetida</taxon>
        <taxon>Adinetidae</taxon>
        <taxon>Adineta</taxon>
    </lineage>
</organism>
<dbReference type="InterPro" id="IPR050140">
    <property type="entry name" value="SRY-related_HMG-box_TF-like"/>
</dbReference>
<evidence type="ECO:0000259" key="4">
    <source>
        <dbReference type="PROSITE" id="PS50118"/>
    </source>
</evidence>
<reference evidence="5" key="1">
    <citation type="submission" date="2021-02" db="EMBL/GenBank/DDBJ databases">
        <authorList>
            <person name="Nowell W R."/>
        </authorList>
    </citation>
    <scope>NUCLEOTIDE SEQUENCE</scope>
</reference>
<evidence type="ECO:0000313" key="6">
    <source>
        <dbReference type="EMBL" id="CAF0956980.1"/>
    </source>
</evidence>
<feature type="compositionally biased region" description="Polar residues" evidence="3">
    <location>
        <begin position="153"/>
        <end position="162"/>
    </location>
</feature>
<dbReference type="GO" id="GO:0030154">
    <property type="term" value="P:cell differentiation"/>
    <property type="evidence" value="ECO:0007669"/>
    <property type="project" value="TreeGrafter"/>
</dbReference>
<evidence type="ECO:0000313" key="5">
    <source>
        <dbReference type="EMBL" id="CAF0796062.1"/>
    </source>
</evidence>
<dbReference type="OrthoDB" id="1919336at2759"/>
<dbReference type="Gene3D" id="1.10.30.10">
    <property type="entry name" value="High mobility group box domain"/>
    <property type="match status" value="1"/>
</dbReference>
<accession>A0A813SII8</accession>
<evidence type="ECO:0000256" key="2">
    <source>
        <dbReference type="PROSITE-ProRule" id="PRU00267"/>
    </source>
</evidence>
<dbReference type="EMBL" id="CAJNOJ010000012">
    <property type="protein sequence ID" value="CAF0796062.1"/>
    <property type="molecule type" value="Genomic_DNA"/>
</dbReference>
<dbReference type="SUPFAM" id="SSF47095">
    <property type="entry name" value="HMG-box"/>
    <property type="match status" value="1"/>
</dbReference>
<evidence type="ECO:0000313" key="8">
    <source>
        <dbReference type="Proteomes" id="UP000663852"/>
    </source>
</evidence>
<evidence type="ECO:0000256" key="3">
    <source>
        <dbReference type="SAM" id="MobiDB-lite"/>
    </source>
</evidence>
<keyword evidence="1 2" id="KW-0238">DNA-binding</keyword>
<dbReference type="PANTHER" id="PTHR10270">
    <property type="entry name" value="SOX TRANSCRIPTION FACTOR"/>
    <property type="match status" value="1"/>
</dbReference>
<dbReference type="Proteomes" id="UP000663828">
    <property type="component" value="Unassembled WGS sequence"/>
</dbReference>
<feature type="DNA-binding region" description="HMG box" evidence="2">
    <location>
        <begin position="58"/>
        <end position="126"/>
    </location>
</feature>
<protein>
    <recommendedName>
        <fullName evidence="4">HMG box domain-containing protein</fullName>
    </recommendedName>
</protein>
<comment type="caution">
    <text evidence="5">The sequence shown here is derived from an EMBL/GenBank/DDBJ whole genome shotgun (WGS) entry which is preliminary data.</text>
</comment>
<dbReference type="EMBL" id="CAJNOR010000593">
    <property type="protein sequence ID" value="CAF0956980.1"/>
    <property type="molecule type" value="Genomic_DNA"/>
</dbReference>
<keyword evidence="2" id="KW-0539">Nucleus</keyword>
<evidence type="ECO:0000313" key="7">
    <source>
        <dbReference type="Proteomes" id="UP000663828"/>
    </source>
</evidence>
<dbReference type="SMART" id="SM00398">
    <property type="entry name" value="HMG"/>
    <property type="match status" value="1"/>
</dbReference>
<dbReference type="InterPro" id="IPR036910">
    <property type="entry name" value="HMG_box_dom_sf"/>
</dbReference>
<dbReference type="AlphaFoldDB" id="A0A813SII8"/>
<feature type="domain" description="HMG box" evidence="4">
    <location>
        <begin position="58"/>
        <end position="126"/>
    </location>
</feature>
<dbReference type="GO" id="GO:0005634">
    <property type="term" value="C:nucleus"/>
    <property type="evidence" value="ECO:0007669"/>
    <property type="project" value="UniProtKB-UniRule"/>
</dbReference>
<feature type="region of interest" description="Disordered" evidence="3">
    <location>
        <begin position="121"/>
        <end position="168"/>
    </location>
</feature>
<evidence type="ECO:0000256" key="1">
    <source>
        <dbReference type="ARBA" id="ARBA00023125"/>
    </source>
</evidence>
<dbReference type="Pfam" id="PF00505">
    <property type="entry name" value="HMG_box"/>
    <property type="match status" value="1"/>
</dbReference>
<name>A0A813SII8_ADIRI</name>